<dbReference type="Proteomes" id="UP001181693">
    <property type="component" value="Unassembled WGS sequence"/>
</dbReference>
<sequence>MEIHSKFECWGAGEGGGVKTLTISICSCHIIGNLQTNTNTLHLKLKQNMGADSVPVKVQAKGLFILMQTALYGHVTLFIKSQLSRRFDVISLCIQT</sequence>
<reference evidence="1" key="1">
    <citation type="thesis" date="2020" institute="ProQuest LLC" country="789 East Eisenhower Parkway, Ann Arbor, MI, USA">
        <title>Comparative Genomics and Chromosome Evolution.</title>
        <authorList>
            <person name="Mudd A.B."/>
        </authorList>
    </citation>
    <scope>NUCLEOTIDE SEQUENCE</scope>
    <source>
        <strain evidence="1">1538</strain>
        <tissue evidence="1">Blood</tissue>
    </source>
</reference>
<keyword evidence="2" id="KW-1185">Reference proteome</keyword>
<accession>A0AAV2ZDD7</accession>
<proteinExistence type="predicted"/>
<organism evidence="1 2">
    <name type="scientific">Pyxicephalus adspersus</name>
    <name type="common">African bullfrog</name>
    <dbReference type="NCBI Taxonomy" id="30357"/>
    <lineage>
        <taxon>Eukaryota</taxon>
        <taxon>Metazoa</taxon>
        <taxon>Chordata</taxon>
        <taxon>Craniata</taxon>
        <taxon>Vertebrata</taxon>
        <taxon>Euteleostomi</taxon>
        <taxon>Amphibia</taxon>
        <taxon>Batrachia</taxon>
        <taxon>Anura</taxon>
        <taxon>Neobatrachia</taxon>
        <taxon>Ranoidea</taxon>
        <taxon>Pyxicephalidae</taxon>
        <taxon>Pyxicephalinae</taxon>
        <taxon>Pyxicephalus</taxon>
    </lineage>
</organism>
<gene>
    <name evidence="1" type="ORF">GDO54_018665</name>
</gene>
<evidence type="ECO:0000313" key="1">
    <source>
        <dbReference type="EMBL" id="DBA13529.1"/>
    </source>
</evidence>
<protein>
    <submittedName>
        <fullName evidence="1">Uncharacterized protein</fullName>
    </submittedName>
</protein>
<comment type="caution">
    <text evidence="1">The sequence shown here is derived from an EMBL/GenBank/DDBJ whole genome shotgun (WGS) entry which is preliminary data.</text>
</comment>
<dbReference type="AlphaFoldDB" id="A0AAV2ZDD7"/>
<name>A0AAV2ZDD7_PYXAD</name>
<dbReference type="EMBL" id="DYDO01000958">
    <property type="protein sequence ID" value="DBA13529.1"/>
    <property type="molecule type" value="Genomic_DNA"/>
</dbReference>
<evidence type="ECO:0000313" key="2">
    <source>
        <dbReference type="Proteomes" id="UP001181693"/>
    </source>
</evidence>